<dbReference type="EMBL" id="KT997804">
    <property type="protein sequence ID" value="ANO58289.1"/>
    <property type="molecule type" value="Genomic_DNA"/>
</dbReference>
<accession>A0A1B0Z264</accession>
<sequence>MKFDENVIDICLYLHEKRLSEQEASVFAGLAEQIRESSIVSDVIIGETDEGDTWLAVLNYYDEMMAHIEKVGTEEWLVVYYPEHIMGFTDPDDFDPICLSGPVEVLREALPSTWTAGGLSYA</sequence>
<proteinExistence type="predicted"/>
<protein>
    <submittedName>
        <fullName evidence="1">Uncharacterized protein</fullName>
    </submittedName>
</protein>
<dbReference type="AlphaFoldDB" id="A0A1B0Z264"/>
<organism evidence="1">
    <name type="scientific">uncultured Alphaproteobacteria bacterium</name>
    <dbReference type="NCBI Taxonomy" id="91750"/>
    <lineage>
        <taxon>Bacteria</taxon>
        <taxon>Pseudomonadati</taxon>
        <taxon>Pseudomonadota</taxon>
        <taxon>Alphaproteobacteria</taxon>
        <taxon>environmental samples</taxon>
    </lineage>
</organism>
<name>A0A1B0Z264_9PROT</name>
<reference evidence="1" key="1">
    <citation type="submission" date="2015-11" db="EMBL/GenBank/DDBJ databases">
        <title>Genomes of Abundant and Widespread Viruses from the Deep Ocean.</title>
        <authorList>
            <person name="Mizuno C.M."/>
            <person name="Ghai R."/>
            <person name="Saghai A."/>
            <person name="Lopez-Garcia P."/>
            <person name="Rodriguez-Valera F."/>
        </authorList>
    </citation>
    <scope>NUCLEOTIDE SEQUENCE</scope>
</reference>
<evidence type="ECO:0000313" key="1">
    <source>
        <dbReference type="EMBL" id="ANO58289.1"/>
    </source>
</evidence>